<dbReference type="PANTHER" id="PTHR10900">
    <property type="entry name" value="PERIOSTIN-RELATED"/>
    <property type="match status" value="1"/>
</dbReference>
<feature type="signal peptide" evidence="2">
    <location>
        <begin position="1"/>
        <end position="21"/>
    </location>
</feature>
<keyword evidence="2" id="KW-0732">Signal</keyword>
<evidence type="ECO:0000259" key="3">
    <source>
        <dbReference type="PROSITE" id="PS50213"/>
    </source>
</evidence>
<dbReference type="InterPro" id="IPR036378">
    <property type="entry name" value="FAS1_dom_sf"/>
</dbReference>
<feature type="region of interest" description="Disordered" evidence="1">
    <location>
        <begin position="50"/>
        <end position="101"/>
    </location>
</feature>
<feature type="compositionally biased region" description="Low complexity" evidence="1">
    <location>
        <begin position="67"/>
        <end position="78"/>
    </location>
</feature>
<feature type="compositionally biased region" description="Polar residues" evidence="1">
    <location>
        <begin position="334"/>
        <end position="344"/>
    </location>
</feature>
<evidence type="ECO:0000313" key="4">
    <source>
        <dbReference type="EMBL" id="OLP96970.1"/>
    </source>
</evidence>
<feature type="domain" description="FAS1" evidence="3">
    <location>
        <begin position="518"/>
        <end position="654"/>
    </location>
</feature>
<dbReference type="SMART" id="SM00554">
    <property type="entry name" value="FAS1"/>
    <property type="match status" value="4"/>
</dbReference>
<evidence type="ECO:0000256" key="1">
    <source>
        <dbReference type="SAM" id="MobiDB-lite"/>
    </source>
</evidence>
<accession>A0A1Q9DP75</accession>
<sequence length="1002" mass="104178">MRLELSCVVVFDILLFVQVNCNKLNVASLSAALGGRGDSSEDGAWTFQAAAPAPAPSPNFQTSDSALGPRGVRGPAGPKGRKGRTGRRGPPGPPGGLGMPPLGSMPMPFAYPYMMSPFMNPMNPMAMGPFAGSQPASPFAQVPLASPAPAPVEATTMQPAAALSPKAAVEYFPAVPAPAPAAVEAATFHEESTAASENAAPATTAPAQQDILPVPVPATIPASSPHSAASVVRTPMTPVPIPAPAPAAASAPLAAPATAPVAVAASTPYSATAGPGGIVAPAPAAITPSAPSTRARSGSGGQQAAHSSAPSASQGSGNEREAASVPDVPGPAKSTANVNDSSPARQPHEQPETGSASSSEAEAKQPASSAKRSASAAEDILGALDQLSSFYTALQQADLVGALEGAGPFTVFAPSNDAIDLLGPGVFETLKSGRNSEYLLDLLQYHVVYADVRSRDMTPGQTLMTWSSETVTITEVAPAVRLNGEAQVIQADVEASNGMVHILARVARPSSYSFPPPLQNIKELTQTSSYLATFSRGLQLSGLSEQFSDPRAEFALTVFMPTDTAFQKLGLGIATSLMLDANREHLLSLIRNHAVQGVVDSSSLSLGQTLKTLANGEISITSLVPTMLINELATVISRDVPATNGMIQLLDTVLLPSTWLYPDKTILEIVSRSPDLTILHSALVRADLDWVFASASPHTLLAPTDTAFQNLGPGVASSLLLSSNKDVLVDLLQAHVFSDHRRSTDMVARASLVTKDGKTVIVDSLSPLTFNGAKARVQDVPATNGLLHVLEGVVLPNAWRFPHRSFMQFANKEADLAEFTRAATAAGVLEEFQADGPFTAFLPNNYAFSGLGSSLATLLQPENVEMLRGVLRYHVVAGGQALLSSELTTPRELDTLLPGTTVRAVPWTDLGWAGIAYDSASPPVVINSEAQVLIKDVLATNGVIHVIDKVLIPPGLDLTTPSPFTTVAKLKAKKEVATIVDYLPFVPWGLIDDVAGTNFTEE</sequence>
<comment type="caution">
    <text evidence="4">The sequence shown here is derived from an EMBL/GenBank/DDBJ whole genome shotgun (WGS) entry which is preliminary data.</text>
</comment>
<proteinExistence type="predicted"/>
<dbReference type="PANTHER" id="PTHR10900:SF77">
    <property type="entry name" value="FI19380P1"/>
    <property type="match status" value="1"/>
</dbReference>
<feature type="compositionally biased region" description="Low complexity" evidence="1">
    <location>
        <begin position="355"/>
        <end position="372"/>
    </location>
</feature>
<keyword evidence="5" id="KW-1185">Reference proteome</keyword>
<dbReference type="AlphaFoldDB" id="A0A1Q9DP75"/>
<gene>
    <name evidence="4" type="primary">Tgfbi</name>
    <name evidence="4" type="ORF">AK812_SmicGene20724</name>
</gene>
<dbReference type="GO" id="GO:0005615">
    <property type="term" value="C:extracellular space"/>
    <property type="evidence" value="ECO:0007669"/>
    <property type="project" value="TreeGrafter"/>
</dbReference>
<dbReference type="EMBL" id="LSRX01000449">
    <property type="protein sequence ID" value="OLP96970.1"/>
    <property type="molecule type" value="Genomic_DNA"/>
</dbReference>
<evidence type="ECO:0000313" key="5">
    <source>
        <dbReference type="Proteomes" id="UP000186817"/>
    </source>
</evidence>
<feature type="domain" description="FAS1" evidence="3">
    <location>
        <begin position="663"/>
        <end position="794"/>
    </location>
</feature>
<dbReference type="SUPFAM" id="SSF82153">
    <property type="entry name" value="FAS1 domain"/>
    <property type="match status" value="4"/>
</dbReference>
<feature type="domain" description="FAS1" evidence="3">
    <location>
        <begin position="803"/>
        <end position="951"/>
    </location>
</feature>
<organism evidence="4 5">
    <name type="scientific">Symbiodinium microadriaticum</name>
    <name type="common">Dinoflagellate</name>
    <name type="synonym">Zooxanthella microadriatica</name>
    <dbReference type="NCBI Taxonomy" id="2951"/>
    <lineage>
        <taxon>Eukaryota</taxon>
        <taxon>Sar</taxon>
        <taxon>Alveolata</taxon>
        <taxon>Dinophyceae</taxon>
        <taxon>Suessiales</taxon>
        <taxon>Symbiodiniaceae</taxon>
        <taxon>Symbiodinium</taxon>
    </lineage>
</organism>
<dbReference type="OrthoDB" id="286301at2759"/>
<dbReference type="Gene3D" id="2.30.180.10">
    <property type="entry name" value="FAS1 domain"/>
    <property type="match status" value="4"/>
</dbReference>
<dbReference type="InterPro" id="IPR050904">
    <property type="entry name" value="Adhesion/Biosynth-related"/>
</dbReference>
<feature type="domain" description="FAS1" evidence="3">
    <location>
        <begin position="374"/>
        <end position="507"/>
    </location>
</feature>
<feature type="compositionally biased region" description="Low complexity" evidence="1">
    <location>
        <begin position="284"/>
        <end position="317"/>
    </location>
</feature>
<dbReference type="InterPro" id="IPR000782">
    <property type="entry name" value="FAS1_domain"/>
</dbReference>
<name>A0A1Q9DP75_SYMMI</name>
<feature type="chain" id="PRO_5012389897" evidence="2">
    <location>
        <begin position="22"/>
        <end position="1002"/>
    </location>
</feature>
<feature type="region of interest" description="Disordered" evidence="1">
    <location>
        <begin position="284"/>
        <end position="372"/>
    </location>
</feature>
<dbReference type="OMA" id="ANATDFY"/>
<reference evidence="4 5" key="1">
    <citation type="submission" date="2016-02" db="EMBL/GenBank/DDBJ databases">
        <title>Genome analysis of coral dinoflagellate symbionts highlights evolutionary adaptations to a symbiotic lifestyle.</title>
        <authorList>
            <person name="Aranda M."/>
            <person name="Li Y."/>
            <person name="Liew Y.J."/>
            <person name="Baumgarten S."/>
            <person name="Simakov O."/>
            <person name="Wilson M."/>
            <person name="Piel J."/>
            <person name="Ashoor H."/>
            <person name="Bougouffa S."/>
            <person name="Bajic V.B."/>
            <person name="Ryu T."/>
            <person name="Ravasi T."/>
            <person name="Bayer T."/>
            <person name="Micklem G."/>
            <person name="Kim H."/>
            <person name="Bhak J."/>
            <person name="Lajeunesse T.C."/>
            <person name="Voolstra C.R."/>
        </authorList>
    </citation>
    <scope>NUCLEOTIDE SEQUENCE [LARGE SCALE GENOMIC DNA]</scope>
    <source>
        <strain evidence="4 5">CCMP2467</strain>
    </source>
</reference>
<evidence type="ECO:0000256" key="2">
    <source>
        <dbReference type="SAM" id="SignalP"/>
    </source>
</evidence>
<dbReference type="PROSITE" id="PS50213">
    <property type="entry name" value="FAS1"/>
    <property type="match status" value="4"/>
</dbReference>
<dbReference type="Proteomes" id="UP000186817">
    <property type="component" value="Unassembled WGS sequence"/>
</dbReference>
<dbReference type="Pfam" id="PF02469">
    <property type="entry name" value="Fasciclin"/>
    <property type="match status" value="4"/>
</dbReference>
<protein>
    <submittedName>
        <fullName evidence="4">Transforming growth factor-beta-induced protein ig-h3</fullName>
    </submittedName>
</protein>